<accession>A0A841L0M4</accession>
<dbReference type="AlphaFoldDB" id="A0A841L0M4"/>
<dbReference type="EMBL" id="JACHEN010000011">
    <property type="protein sequence ID" value="MBB6215939.1"/>
    <property type="molecule type" value="Genomic_DNA"/>
</dbReference>
<gene>
    <name evidence="1" type="ORF">HNQ80_002030</name>
</gene>
<comment type="caution">
    <text evidence="1">The sequence shown here is derived from an EMBL/GenBank/DDBJ whole genome shotgun (WGS) entry which is preliminary data.</text>
</comment>
<reference evidence="1 2" key="1">
    <citation type="submission" date="2020-08" db="EMBL/GenBank/DDBJ databases">
        <title>Genomic Encyclopedia of Type Strains, Phase IV (KMG-IV): sequencing the most valuable type-strain genomes for metagenomic binning, comparative biology and taxonomic classification.</title>
        <authorList>
            <person name="Goeker M."/>
        </authorList>
    </citation>
    <scope>NUCLEOTIDE SEQUENCE [LARGE SCALE GENOMIC DNA]</scope>
    <source>
        <strain evidence="1 2">DSM 103526</strain>
    </source>
</reference>
<evidence type="ECO:0000313" key="1">
    <source>
        <dbReference type="EMBL" id="MBB6215939.1"/>
    </source>
</evidence>
<protein>
    <submittedName>
        <fullName evidence="1">Uncharacterized protein</fullName>
    </submittedName>
</protein>
<name>A0A841L0M4_9FIRM</name>
<proteinExistence type="predicted"/>
<dbReference type="Proteomes" id="UP000579281">
    <property type="component" value="Unassembled WGS sequence"/>
</dbReference>
<keyword evidence="2" id="KW-1185">Reference proteome</keyword>
<sequence>MMIAVRYTVAPVCACSYRKTESNSKFARPIGRGIIL</sequence>
<evidence type="ECO:0000313" key="2">
    <source>
        <dbReference type="Proteomes" id="UP000579281"/>
    </source>
</evidence>
<organism evidence="1 2">
    <name type="scientific">Anaerosolibacter carboniphilus</name>
    <dbReference type="NCBI Taxonomy" id="1417629"/>
    <lineage>
        <taxon>Bacteria</taxon>
        <taxon>Bacillati</taxon>
        <taxon>Bacillota</taxon>
        <taxon>Clostridia</taxon>
        <taxon>Peptostreptococcales</taxon>
        <taxon>Thermotaleaceae</taxon>
        <taxon>Anaerosolibacter</taxon>
    </lineage>
</organism>